<evidence type="ECO:0000256" key="11">
    <source>
        <dbReference type="SAM" id="MobiDB-lite"/>
    </source>
</evidence>
<dbReference type="EC" id="2.7.11.1" evidence="2"/>
<accession>A0ABQ7MUF8</accession>
<evidence type="ECO:0000256" key="6">
    <source>
        <dbReference type="ARBA" id="ARBA00022741"/>
    </source>
</evidence>
<keyword evidence="8" id="KW-0067">ATP-binding</keyword>
<evidence type="ECO:0000256" key="10">
    <source>
        <dbReference type="ARBA" id="ARBA00048679"/>
    </source>
</evidence>
<keyword evidence="6" id="KW-0547">Nucleotide-binding</keyword>
<keyword evidence="4" id="KW-0597">Phosphoprotein</keyword>
<dbReference type="Gene3D" id="1.10.510.10">
    <property type="entry name" value="Transferase(Phosphotransferase) domain 1"/>
    <property type="match status" value="1"/>
</dbReference>
<evidence type="ECO:0000256" key="9">
    <source>
        <dbReference type="ARBA" id="ARBA00047899"/>
    </source>
</evidence>
<evidence type="ECO:0000256" key="1">
    <source>
        <dbReference type="ARBA" id="ARBA00005354"/>
    </source>
</evidence>
<dbReference type="Gene3D" id="1.10.238.10">
    <property type="entry name" value="EF-hand"/>
    <property type="match status" value="2"/>
</dbReference>
<comment type="catalytic activity">
    <reaction evidence="9">
        <text>L-threonyl-[protein] + ATP = O-phospho-L-threonyl-[protein] + ADP + H(+)</text>
        <dbReference type="Rhea" id="RHEA:46608"/>
        <dbReference type="Rhea" id="RHEA-COMP:11060"/>
        <dbReference type="Rhea" id="RHEA-COMP:11605"/>
        <dbReference type="ChEBI" id="CHEBI:15378"/>
        <dbReference type="ChEBI" id="CHEBI:30013"/>
        <dbReference type="ChEBI" id="CHEBI:30616"/>
        <dbReference type="ChEBI" id="CHEBI:61977"/>
        <dbReference type="ChEBI" id="CHEBI:456216"/>
        <dbReference type="EC" id="2.7.11.1"/>
    </reaction>
</comment>
<organism evidence="13 14">
    <name type="scientific">Brassica rapa subsp. trilocularis</name>
    <dbReference type="NCBI Taxonomy" id="1813537"/>
    <lineage>
        <taxon>Eukaryota</taxon>
        <taxon>Viridiplantae</taxon>
        <taxon>Streptophyta</taxon>
        <taxon>Embryophyta</taxon>
        <taxon>Tracheophyta</taxon>
        <taxon>Spermatophyta</taxon>
        <taxon>Magnoliopsida</taxon>
        <taxon>eudicotyledons</taxon>
        <taxon>Gunneridae</taxon>
        <taxon>Pentapetalae</taxon>
        <taxon>rosids</taxon>
        <taxon>malvids</taxon>
        <taxon>Brassicales</taxon>
        <taxon>Brassicaceae</taxon>
        <taxon>Brassiceae</taxon>
        <taxon>Brassica</taxon>
    </lineage>
</organism>
<dbReference type="InterPro" id="IPR001245">
    <property type="entry name" value="Ser-Thr/Tyr_kinase_cat_dom"/>
</dbReference>
<protein>
    <recommendedName>
        <fullName evidence="2">non-specific serine/threonine protein kinase</fullName>
        <ecNumber evidence="2">2.7.11.1</ecNumber>
    </recommendedName>
</protein>
<dbReference type="EMBL" id="JADBGQ010000004">
    <property type="protein sequence ID" value="KAG5402338.1"/>
    <property type="molecule type" value="Genomic_DNA"/>
</dbReference>
<dbReference type="InterPro" id="IPR011992">
    <property type="entry name" value="EF-hand-dom_pair"/>
</dbReference>
<evidence type="ECO:0000259" key="12">
    <source>
        <dbReference type="PROSITE" id="PS50011"/>
    </source>
</evidence>
<dbReference type="Pfam" id="PF07714">
    <property type="entry name" value="PK_Tyr_Ser-Thr"/>
    <property type="match status" value="1"/>
</dbReference>
<evidence type="ECO:0000313" key="13">
    <source>
        <dbReference type="EMBL" id="KAG5402338.1"/>
    </source>
</evidence>
<evidence type="ECO:0000256" key="7">
    <source>
        <dbReference type="ARBA" id="ARBA00022777"/>
    </source>
</evidence>
<keyword evidence="3" id="KW-0723">Serine/threonine-protein kinase</keyword>
<dbReference type="Proteomes" id="UP000823674">
    <property type="component" value="Chromosome A04"/>
</dbReference>
<evidence type="ECO:0000256" key="4">
    <source>
        <dbReference type="ARBA" id="ARBA00022553"/>
    </source>
</evidence>
<dbReference type="PANTHER" id="PTHR24349">
    <property type="entry name" value="SERINE/THREONINE-PROTEIN KINASE"/>
    <property type="match status" value="1"/>
</dbReference>
<keyword evidence="7" id="KW-0418">Kinase</keyword>
<feature type="domain" description="Protein kinase" evidence="12">
    <location>
        <begin position="1"/>
        <end position="236"/>
    </location>
</feature>
<name>A0ABQ7MUF8_BRACM</name>
<dbReference type="Pfam" id="PF00069">
    <property type="entry name" value="Pkinase"/>
    <property type="match status" value="1"/>
</dbReference>
<dbReference type="InterPro" id="IPR050205">
    <property type="entry name" value="CDPK_Ser/Thr_kinases"/>
</dbReference>
<evidence type="ECO:0000256" key="2">
    <source>
        <dbReference type="ARBA" id="ARBA00012513"/>
    </source>
</evidence>
<dbReference type="InterPro" id="IPR011009">
    <property type="entry name" value="Kinase-like_dom_sf"/>
</dbReference>
<dbReference type="Gene3D" id="3.30.200.20">
    <property type="entry name" value="Phosphorylase Kinase, domain 1"/>
    <property type="match status" value="1"/>
</dbReference>
<gene>
    <name evidence="13" type="primary">A04g508210.1_BraROA</name>
    <name evidence="13" type="ORF">IGI04_016945</name>
</gene>
<comment type="catalytic activity">
    <reaction evidence="10">
        <text>L-seryl-[protein] + ATP = O-phospho-L-seryl-[protein] + ADP + H(+)</text>
        <dbReference type="Rhea" id="RHEA:17989"/>
        <dbReference type="Rhea" id="RHEA-COMP:9863"/>
        <dbReference type="Rhea" id="RHEA-COMP:11604"/>
        <dbReference type="ChEBI" id="CHEBI:15378"/>
        <dbReference type="ChEBI" id="CHEBI:29999"/>
        <dbReference type="ChEBI" id="CHEBI:30616"/>
        <dbReference type="ChEBI" id="CHEBI:83421"/>
        <dbReference type="ChEBI" id="CHEBI:456216"/>
        <dbReference type="EC" id="2.7.11.1"/>
    </reaction>
</comment>
<proteinExistence type="inferred from homology"/>
<evidence type="ECO:0000313" key="14">
    <source>
        <dbReference type="Proteomes" id="UP000823674"/>
    </source>
</evidence>
<evidence type="ECO:0000256" key="5">
    <source>
        <dbReference type="ARBA" id="ARBA00022679"/>
    </source>
</evidence>
<dbReference type="SUPFAM" id="SSF47473">
    <property type="entry name" value="EF-hand"/>
    <property type="match status" value="1"/>
</dbReference>
<evidence type="ECO:0000256" key="3">
    <source>
        <dbReference type="ARBA" id="ARBA00022527"/>
    </source>
</evidence>
<comment type="similarity">
    <text evidence="1">Belongs to the protein kinase superfamily. CAMK Ser/Thr protein kinase family. CaMK subfamily.</text>
</comment>
<keyword evidence="14" id="KW-1185">Reference proteome</keyword>
<evidence type="ECO:0000256" key="8">
    <source>
        <dbReference type="ARBA" id="ARBA00022840"/>
    </source>
</evidence>
<dbReference type="PROSITE" id="PS50011">
    <property type="entry name" value="PROTEIN_KINASE_DOM"/>
    <property type="match status" value="1"/>
</dbReference>
<comment type="caution">
    <text evidence="13">The sequence shown here is derived from an EMBL/GenBank/DDBJ whole genome shotgun (WGS) entry which is preliminary data.</text>
</comment>
<sequence>MGICNGKPIEQRSRQSRRQVSAETDEANEVGLNKSFGFSRHFSTHYKIDGQVGRGDLGYTCSAKGKKGSLKGQEVAVKVIHKAKLTNALMVEDVSREVKIMRALTGHKNLVQFYDAFEDDENVYIVMELCKGDERLSDIVGSSLHVAPEVLHRAYGTESDMWMVGVMTYVLLSGSRPFWAPTEYELFRAVLKTEPSFEEAPWPSLSPDVVDFVKRLLHKDYRKRLTAAQALCHPWLVGSHEMKIPCDMIIYKLVKVYIMSTSLRKSALAALAKTLTIQQLAYLREQFTLLEPSKDGYISMQNFKTAILKSSTNAMKDSGVLDYVHMISCLQYKKLDFEEFCASALSVYQMEAMETWEEHSGRAYELFEKDGNRPIMIEELASELRLGPSSVPMHAVLQDWIRQSDGKLSFLGFVRLLHGASSQTLQKA</sequence>
<reference evidence="13 14" key="1">
    <citation type="submission" date="2021-03" db="EMBL/GenBank/DDBJ databases">
        <authorList>
            <person name="King G.J."/>
            <person name="Bancroft I."/>
            <person name="Baten A."/>
            <person name="Bloomfield J."/>
            <person name="Borpatragohain P."/>
            <person name="He Z."/>
            <person name="Irish N."/>
            <person name="Irwin J."/>
            <person name="Liu K."/>
            <person name="Mauleon R.P."/>
            <person name="Moore J."/>
            <person name="Morris R."/>
            <person name="Ostergaard L."/>
            <person name="Wang B."/>
            <person name="Wells R."/>
        </authorList>
    </citation>
    <scope>NUCLEOTIDE SEQUENCE [LARGE SCALE GENOMIC DNA]</scope>
    <source>
        <strain evidence="13">R-o-18</strain>
        <tissue evidence="13">Leaf</tissue>
    </source>
</reference>
<keyword evidence="5" id="KW-0808">Transferase</keyword>
<dbReference type="SUPFAM" id="SSF56112">
    <property type="entry name" value="Protein kinase-like (PK-like)"/>
    <property type="match status" value="1"/>
</dbReference>
<feature type="region of interest" description="Disordered" evidence="11">
    <location>
        <begin position="1"/>
        <end position="26"/>
    </location>
</feature>
<dbReference type="InterPro" id="IPR000719">
    <property type="entry name" value="Prot_kinase_dom"/>
</dbReference>